<dbReference type="InterPro" id="IPR001647">
    <property type="entry name" value="HTH_TetR"/>
</dbReference>
<dbReference type="EMBL" id="ALYM01000006">
    <property type="protein sequence ID" value="EMG24937.1"/>
    <property type="molecule type" value="Genomic_DNA"/>
</dbReference>
<dbReference type="PROSITE" id="PS50977">
    <property type="entry name" value="HTH_TETR_2"/>
    <property type="match status" value="1"/>
</dbReference>
<protein>
    <submittedName>
        <fullName evidence="4">Transcriptional regulator, TetR family</fullName>
    </submittedName>
</protein>
<organism evidence="4 5">
    <name type="scientific">Streptococcus parauberis KRS-02083</name>
    <dbReference type="NCBI Taxonomy" id="1207545"/>
    <lineage>
        <taxon>Bacteria</taxon>
        <taxon>Bacillati</taxon>
        <taxon>Bacillota</taxon>
        <taxon>Bacilli</taxon>
        <taxon>Lactobacillales</taxon>
        <taxon>Streptococcaceae</taxon>
        <taxon>Streptococcus</taxon>
    </lineage>
</organism>
<dbReference type="PANTHER" id="PTHR43479">
    <property type="entry name" value="ACREF/ENVCD OPERON REPRESSOR-RELATED"/>
    <property type="match status" value="1"/>
</dbReference>
<dbReference type="InterPro" id="IPR050624">
    <property type="entry name" value="HTH-type_Tx_Regulator"/>
</dbReference>
<comment type="caution">
    <text evidence="4">The sequence shown here is derived from an EMBL/GenBank/DDBJ whole genome shotgun (WGS) entry which is preliminary data.</text>
</comment>
<feature type="domain" description="HTH tetR-type" evidence="3">
    <location>
        <begin position="20"/>
        <end position="80"/>
    </location>
</feature>
<evidence type="ECO:0000256" key="2">
    <source>
        <dbReference type="PROSITE-ProRule" id="PRU00335"/>
    </source>
</evidence>
<evidence type="ECO:0000313" key="5">
    <source>
        <dbReference type="Proteomes" id="UP000011769"/>
    </source>
</evidence>
<dbReference type="PRINTS" id="PR00455">
    <property type="entry name" value="HTHTETR"/>
</dbReference>
<evidence type="ECO:0000313" key="4">
    <source>
        <dbReference type="EMBL" id="EMG24937.1"/>
    </source>
</evidence>
<feature type="DNA-binding region" description="H-T-H motif" evidence="2">
    <location>
        <begin position="43"/>
        <end position="62"/>
    </location>
</feature>
<gene>
    <name evidence="4" type="ORF">SPJ1_1808</name>
</gene>
<dbReference type="RefSeq" id="WP_004235433.1">
    <property type="nucleotide sequence ID" value="NZ_ALYM01000006.1"/>
</dbReference>
<name>A0ABN0IQ79_9STRE</name>
<keyword evidence="5" id="KW-1185">Reference proteome</keyword>
<dbReference type="PANTHER" id="PTHR43479:SF11">
    <property type="entry name" value="ACREF_ENVCD OPERON REPRESSOR-RELATED"/>
    <property type="match status" value="1"/>
</dbReference>
<accession>A0ABN0IQ79</accession>
<dbReference type="Gene3D" id="1.10.357.10">
    <property type="entry name" value="Tetracycline Repressor, domain 2"/>
    <property type="match status" value="1"/>
</dbReference>
<dbReference type="Pfam" id="PF00440">
    <property type="entry name" value="TetR_N"/>
    <property type="match status" value="1"/>
</dbReference>
<proteinExistence type="predicted"/>
<sequence>MMTDNQMTTYLEVLATLSIPKGKKQTILAALELFSKQGYDGTSTAEIAAAARVSQATVFKYFVTKENLLLEVINPVLPALFGDFFNLLKDKNDLEEAVDFIVVNRLIFFEVNYPLLQIVFQEVMVNASLKKHILALSEKNHILSKMGSWLETLKEANPTVNQDLDLVSIIRCIIGPMLAYFGQRYIMGIASQDPEMDIAIIKKQILAGITN</sequence>
<evidence type="ECO:0000259" key="3">
    <source>
        <dbReference type="PROSITE" id="PS50977"/>
    </source>
</evidence>
<dbReference type="Proteomes" id="UP000011769">
    <property type="component" value="Unassembled WGS sequence"/>
</dbReference>
<dbReference type="InterPro" id="IPR009057">
    <property type="entry name" value="Homeodomain-like_sf"/>
</dbReference>
<evidence type="ECO:0000256" key="1">
    <source>
        <dbReference type="ARBA" id="ARBA00023125"/>
    </source>
</evidence>
<dbReference type="InterPro" id="IPR023772">
    <property type="entry name" value="DNA-bd_HTH_TetR-type_CS"/>
</dbReference>
<keyword evidence="1 2" id="KW-0238">DNA-binding</keyword>
<dbReference type="PROSITE" id="PS01081">
    <property type="entry name" value="HTH_TETR_1"/>
    <property type="match status" value="1"/>
</dbReference>
<dbReference type="SUPFAM" id="SSF46689">
    <property type="entry name" value="Homeodomain-like"/>
    <property type="match status" value="1"/>
</dbReference>
<reference evidence="4 5" key="1">
    <citation type="journal article" date="2013" name="PLoS ONE">
        <title>Comparative Genomic Characterization of Three Streptococcus parauberis Strains in Fish Pathogen, as Assessed by Wide-Genome Analyses.</title>
        <authorList>
            <person name="Nho S.W."/>
            <person name="Hikima J."/>
            <person name="Park S.B."/>
            <person name="Jang H.B."/>
            <person name="Cha I.S."/>
            <person name="Yasuike M."/>
            <person name="Nakamura Y."/>
            <person name="Fujiwara A."/>
            <person name="Sano M."/>
            <person name="Kanai K."/>
            <person name="Kondo H."/>
            <person name="Hirono I."/>
            <person name="Takeyama H."/>
            <person name="Aoki T."/>
            <person name="Jung T.S."/>
        </authorList>
    </citation>
    <scope>NUCLEOTIDE SEQUENCE [LARGE SCALE GENOMIC DNA]</scope>
    <source>
        <strain evidence="4 5">KRS-02083</strain>
    </source>
</reference>